<accession>A0A2V3ZPJ0</accession>
<sequence length="152" mass="16688">MSRNNPEQLRKILESVRTIALVGASDKSNRPSHEVMAYLQGRGYRVIPVNPRLAGKTVLGERVYPDLASLTTPVDMADLFLAPDRTDPVIDAAIKQEIPVVWMQLGVINEEGALRAEAAGITVVMDKCPKQEIPRLGIPPLTQPAVSPREDR</sequence>
<dbReference type="Proteomes" id="UP000253987">
    <property type="component" value="Unassembled WGS sequence"/>
</dbReference>
<protein>
    <recommendedName>
        <fullName evidence="1">CoA-binding domain-containing protein</fullName>
    </recommendedName>
</protein>
<dbReference type="PANTHER" id="PTHR33303">
    <property type="entry name" value="CYTOPLASMIC PROTEIN-RELATED"/>
    <property type="match status" value="1"/>
</dbReference>
<dbReference type="PANTHER" id="PTHR33303:SF2">
    <property type="entry name" value="COA-BINDING DOMAIN-CONTAINING PROTEIN"/>
    <property type="match status" value="1"/>
</dbReference>
<name>A0A2V3ZPJ0_9GAMM</name>
<dbReference type="SUPFAM" id="SSF51735">
    <property type="entry name" value="NAD(P)-binding Rossmann-fold domains"/>
    <property type="match status" value="1"/>
</dbReference>
<dbReference type="EMBL" id="QFWX01000001">
    <property type="protein sequence ID" value="PXX93239.1"/>
    <property type="molecule type" value="Genomic_DNA"/>
</dbReference>
<evidence type="ECO:0000313" key="2">
    <source>
        <dbReference type="EMBL" id="PXX93239.1"/>
    </source>
</evidence>
<dbReference type="SMART" id="SM00881">
    <property type="entry name" value="CoA_binding"/>
    <property type="match status" value="1"/>
</dbReference>
<reference evidence="2 3" key="2">
    <citation type="submission" date="2018-06" db="EMBL/GenBank/DDBJ databases">
        <title>Marinobactersediminissp. nov, a moderately halophilic bacterium isolated from marine solar saltern.</title>
        <authorList>
            <person name="Zhang Y."/>
        </authorList>
    </citation>
    <scope>NUCLEOTIDE SEQUENCE [LARGE SCALE GENOMIC DNA]</scope>
    <source>
        <strain evidence="2 3">F01</strain>
    </source>
</reference>
<feature type="domain" description="CoA-binding" evidence="1">
    <location>
        <begin position="13"/>
        <end position="107"/>
    </location>
</feature>
<dbReference type="Pfam" id="PF13380">
    <property type="entry name" value="CoA_binding_2"/>
    <property type="match status" value="1"/>
</dbReference>
<evidence type="ECO:0000259" key="1">
    <source>
        <dbReference type="SMART" id="SM00881"/>
    </source>
</evidence>
<organism evidence="2 3">
    <name type="scientific">Marinobacter vulgaris</name>
    <dbReference type="NCBI Taxonomy" id="1928331"/>
    <lineage>
        <taxon>Bacteria</taxon>
        <taxon>Pseudomonadati</taxon>
        <taxon>Pseudomonadota</taxon>
        <taxon>Gammaproteobacteria</taxon>
        <taxon>Pseudomonadales</taxon>
        <taxon>Marinobacteraceae</taxon>
        <taxon>Marinobacter</taxon>
    </lineage>
</organism>
<dbReference type="RefSeq" id="WP_114611170.1">
    <property type="nucleotide sequence ID" value="NZ_QFWX01000001.1"/>
</dbReference>
<reference evidence="3" key="1">
    <citation type="submission" date="2018-05" db="EMBL/GenBank/DDBJ databases">
        <authorList>
            <person name="Lu D."/>
        </authorList>
    </citation>
    <scope>NUCLEOTIDE SEQUENCE [LARGE SCALE GENOMIC DNA]</scope>
    <source>
        <strain evidence="3">F01</strain>
    </source>
</reference>
<dbReference type="OrthoDB" id="9804695at2"/>
<evidence type="ECO:0000313" key="3">
    <source>
        <dbReference type="Proteomes" id="UP000253987"/>
    </source>
</evidence>
<dbReference type="InterPro" id="IPR036291">
    <property type="entry name" value="NAD(P)-bd_dom_sf"/>
</dbReference>
<keyword evidence="3" id="KW-1185">Reference proteome</keyword>
<gene>
    <name evidence="2" type="ORF">DIT71_00060</name>
</gene>
<comment type="caution">
    <text evidence="2">The sequence shown here is derived from an EMBL/GenBank/DDBJ whole genome shotgun (WGS) entry which is preliminary data.</text>
</comment>
<dbReference type="AlphaFoldDB" id="A0A2V3ZPJ0"/>
<dbReference type="InterPro" id="IPR003781">
    <property type="entry name" value="CoA-bd"/>
</dbReference>
<dbReference type="Gene3D" id="3.40.50.720">
    <property type="entry name" value="NAD(P)-binding Rossmann-like Domain"/>
    <property type="match status" value="1"/>
</dbReference>
<proteinExistence type="predicted"/>